<sequence>MHRSCCIDNYKYRVYLVQKSGFRLLVYCSTRPGPCDLRDPLWVKMNAITGITTKKRKKSDAKPQSQINKCLNEKRRRTQENLFIDELAELISATDMSSGKTDKCQILQRTVEQIRHINTHTGSNSHAVQQGEVSSSNPSILSNDQVGPILLEALDGFLFIVNTEGRVEYVTDNITEYINYTKNDVLGKDIYNIIHHGDHNNFMPNILPMSVAGWSSEPQTQTRNRTFECRFLVKPPDDKEETMEEKQQRVSKYETMQICSALLPSNGASSGSERLEPGGGSSAASNVVGGNDVSSEFSDIGPCVMCVARRISFDEKRIGQFTLKLDTFGKIMAVDTNWLSPSYSQYLSNKNLINTKIQDLCHPSDLSKLTAHLKDAIEVGESMSPIYRLHISSEKFLNVQTKSKLFKASVANKRETDFIMATNSIFRDSDLNLEGGQLSNNSKLCSGHSSTRSANNSSNSNGNNNNNVGGPLMSVAGSQLNGQLSSSSPSAGSRSSLTSTNAGTGYPGSSGSDSSSAVNAVSSVANAAYNHFNPSGMDLGFDLGFPHSSLELDSSTPYWACEPVRSESRTSQVSVQSQHQQQQHGPGSRPPSQPNATASSASPAAVVPAHCSSPLRAFSPNAANAFSNSFPFSPLQESQSASLGGASTPSSVQPPQLQHNQPSPMDHRSNGPSQLEPAEQQQQQQQSQPQQQVSTESGRLRNLLTKGSSASDDSCQENASTQPGGGQAGPEADKPSQTNRILKILLNQQDEDDYHSSEHAGPKAMRNSPGQQVQPKHSPHEHKPNVGPSNNMLLQLLNEKNDDDDEETRAGMKKRNELLTQLLKEPEDEKKVLDQKNRDDDPLLRSLGFRNNSPSSSQSDHSSGSVGLTTGQKRPVEDGEMNVAVKRAMDGSQVTSTASSSSSGSSNNPSKLWEKNRMLASLLAKQPTQPATIPPIPASVISATPQDKLPRVLDRSKQQQQQHQQQHQQQQQQQQHQQQQQQPWTSMQSVGSNSTTTTATSARTPMQNQSRQLPRQPTNTYLTHLQQVTKMEQMDSDFMGNRDYRQQGTDPSAWDIQSALDPDLSDILDQVIDIAPEGIADSLLDAVQAQRNERLAINAIQESLMQIETAVNPTSSNITMPGTPPAYSTALANTPVTSSHNYQPPPMYQQPQQQQQARMRLNTQQAGNRQAAAQFSPQQQQQQQLQRKLMQQQQQQMKQRLLQQQQQQQVLISTATATDQITAGIHTLDNLLNNLNNTVAPNVSLQRSSVPDSQVSPSYGGSVQMPQGQHRLTHSYSHPSTLPQHPAVNNSFNSGQQVSAAARLSPHSPAGIMSFSHPQPLSPRVTQQGNYASSPRMFNVNQVRQQQQPGQQPGLQQQQRSMSSPGTPVSARQSPFPAEAFPPPASPTASQFPPVPNSNVTNPSAQYRLQRTTSTPSATTQLPGGVGSPCHYGGVGKEQPLLSPSHPLSGCPATPTHNQHNANNTQHFSNHQHPSMLYHNAAGVQSSQYCYDRTPVNLYQSGPGDAQDIRPPPSSNPASHQIGGNTSSTGGINSEYVRKELRTVVDARMQQQQQQRVPNNLQNNLTAQVSQEDLESLGLTYDMASTGDALVSDGSAKSWAIGSTGTAPSSSRTTMEEVARGDPKSSLLQKLLSE</sequence>
<dbReference type="PROSITE" id="PS50112">
    <property type="entry name" value="PAS"/>
    <property type="match status" value="1"/>
</dbReference>
<evidence type="ECO:0008006" key="6">
    <source>
        <dbReference type="Google" id="ProtNLM"/>
    </source>
</evidence>
<feature type="compositionally biased region" description="Polar residues" evidence="1">
    <location>
        <begin position="983"/>
        <end position="993"/>
    </location>
</feature>
<feature type="compositionally biased region" description="Polar residues" evidence="1">
    <location>
        <begin position="1005"/>
        <end position="1018"/>
    </location>
</feature>
<dbReference type="GeneID" id="100680400"/>
<feature type="compositionally biased region" description="Polar residues" evidence="1">
    <location>
        <begin position="705"/>
        <end position="722"/>
    </location>
</feature>
<feature type="region of interest" description="Disordered" evidence="1">
    <location>
        <begin position="952"/>
        <end position="1018"/>
    </location>
</feature>
<dbReference type="EnsemblMetazoa" id="XM_031923534">
    <property type="protein sequence ID" value="XP_031779394"/>
    <property type="gene ID" value="LOC100680400"/>
</dbReference>
<accession>A0A7M7T770</accession>
<feature type="region of interest" description="Disordered" evidence="1">
    <location>
        <begin position="440"/>
        <end position="517"/>
    </location>
</feature>
<feature type="compositionally biased region" description="Low complexity" evidence="1">
    <location>
        <begin position="1339"/>
        <end position="1360"/>
    </location>
</feature>
<feature type="compositionally biased region" description="Low complexity" evidence="1">
    <location>
        <begin position="1522"/>
        <end position="1534"/>
    </location>
</feature>
<feature type="region of interest" description="Disordered" evidence="1">
    <location>
        <begin position="1135"/>
        <end position="1185"/>
    </location>
</feature>
<dbReference type="InterPro" id="IPR056193">
    <property type="entry name" value="bHLH_NCOA1-3"/>
</dbReference>
<feature type="compositionally biased region" description="Low complexity" evidence="1">
    <location>
        <begin position="680"/>
        <end position="692"/>
    </location>
</feature>
<dbReference type="InterPro" id="IPR011598">
    <property type="entry name" value="bHLH_dom"/>
</dbReference>
<dbReference type="PANTHER" id="PTHR10684">
    <property type="entry name" value="NUCLEAR RECEPTOR COACTIVATOR"/>
    <property type="match status" value="1"/>
</dbReference>
<dbReference type="SMART" id="SM00353">
    <property type="entry name" value="HLH"/>
    <property type="match status" value="1"/>
</dbReference>
<feature type="region of interest" description="Disordered" evidence="1">
    <location>
        <begin position="1247"/>
        <end position="1472"/>
    </location>
</feature>
<dbReference type="Pfam" id="PF23172">
    <property type="entry name" value="bHLH_NCOA"/>
    <property type="match status" value="1"/>
</dbReference>
<dbReference type="GO" id="GO:0016922">
    <property type="term" value="F:nuclear receptor binding"/>
    <property type="evidence" value="ECO:0007669"/>
    <property type="project" value="TreeGrafter"/>
</dbReference>
<dbReference type="GO" id="GO:0045944">
    <property type="term" value="P:positive regulation of transcription by RNA polymerase II"/>
    <property type="evidence" value="ECO:0007669"/>
    <property type="project" value="TreeGrafter"/>
</dbReference>
<feature type="compositionally biased region" description="Low complexity" evidence="1">
    <location>
        <begin position="594"/>
        <end position="605"/>
    </location>
</feature>
<dbReference type="InParanoid" id="A0A7M7T770"/>
<feature type="region of interest" description="Disordered" evidence="1">
    <location>
        <begin position="1495"/>
        <end position="1534"/>
    </location>
</feature>
<feature type="region of interest" description="Disordered" evidence="1">
    <location>
        <begin position="821"/>
        <end position="877"/>
    </location>
</feature>
<feature type="region of interest" description="Disordered" evidence="1">
    <location>
        <begin position="569"/>
        <end position="605"/>
    </location>
</feature>
<dbReference type="CDD" id="cd00130">
    <property type="entry name" value="PAS"/>
    <property type="match status" value="1"/>
</dbReference>
<feature type="compositionally biased region" description="Low complexity" evidence="1">
    <location>
        <begin position="994"/>
        <end position="1004"/>
    </location>
</feature>
<dbReference type="Gene3D" id="4.10.280.10">
    <property type="entry name" value="Helix-loop-helix DNA-binding domain"/>
    <property type="match status" value="1"/>
</dbReference>
<dbReference type="PANTHER" id="PTHR10684:SF4">
    <property type="entry name" value="TAIMAN, ISOFORM G"/>
    <property type="match status" value="1"/>
</dbReference>
<dbReference type="SMART" id="SM00091">
    <property type="entry name" value="PAS"/>
    <property type="match status" value="2"/>
</dbReference>
<name>A0A7M7T770_NASVI</name>
<dbReference type="GO" id="GO:0005634">
    <property type="term" value="C:nucleus"/>
    <property type="evidence" value="ECO:0007669"/>
    <property type="project" value="InterPro"/>
</dbReference>
<dbReference type="InterPro" id="IPR000014">
    <property type="entry name" value="PAS"/>
</dbReference>
<proteinExistence type="predicted"/>
<feature type="compositionally biased region" description="Basic and acidic residues" evidence="1">
    <location>
        <begin position="824"/>
        <end position="843"/>
    </location>
</feature>
<feature type="compositionally biased region" description="Low complexity" evidence="1">
    <location>
        <begin position="891"/>
        <end position="910"/>
    </location>
</feature>
<feature type="compositionally biased region" description="Low complexity" evidence="1">
    <location>
        <begin position="1387"/>
        <end position="1404"/>
    </location>
</feature>
<feature type="region of interest" description="Disordered" evidence="1">
    <location>
        <begin position="634"/>
        <end position="735"/>
    </location>
</feature>
<feature type="compositionally biased region" description="Low complexity" evidence="1">
    <location>
        <begin position="446"/>
        <end position="501"/>
    </location>
</feature>
<feature type="compositionally biased region" description="Low complexity" evidence="1">
    <location>
        <begin position="958"/>
        <end position="982"/>
    </location>
</feature>
<feature type="compositionally biased region" description="Low complexity" evidence="1">
    <location>
        <begin position="1453"/>
        <end position="1467"/>
    </location>
</feature>
<dbReference type="SUPFAM" id="SSF47459">
    <property type="entry name" value="HLH, helix-loop-helix DNA-binding domain"/>
    <property type="match status" value="1"/>
</dbReference>
<feature type="compositionally biased region" description="Low complexity" evidence="1">
    <location>
        <begin position="569"/>
        <end position="587"/>
    </location>
</feature>
<dbReference type="InterPro" id="IPR035965">
    <property type="entry name" value="PAS-like_dom_sf"/>
</dbReference>
<protein>
    <recommendedName>
        <fullName evidence="6">Nuclear receptor coactivator 2</fullName>
    </recommendedName>
</protein>
<dbReference type="GO" id="GO:0046983">
    <property type="term" value="F:protein dimerization activity"/>
    <property type="evidence" value="ECO:0007669"/>
    <property type="project" value="InterPro"/>
</dbReference>
<dbReference type="RefSeq" id="XP_031779394.1">
    <property type="nucleotide sequence ID" value="XM_031923534.1"/>
</dbReference>
<dbReference type="Pfam" id="PF14598">
    <property type="entry name" value="PAS_11"/>
    <property type="match status" value="1"/>
</dbReference>
<feature type="compositionally biased region" description="Low complexity" evidence="1">
    <location>
        <begin position="853"/>
        <end position="865"/>
    </location>
</feature>
<feature type="region of interest" description="Disordered" evidence="1">
    <location>
        <begin position="1593"/>
        <end position="1634"/>
    </location>
</feature>
<evidence type="ECO:0000313" key="4">
    <source>
        <dbReference type="EnsemblMetazoa" id="XP_031779394"/>
    </source>
</evidence>
<dbReference type="GO" id="GO:0032870">
    <property type="term" value="P:cellular response to hormone stimulus"/>
    <property type="evidence" value="ECO:0007669"/>
    <property type="project" value="TreeGrafter"/>
</dbReference>
<feature type="domain" description="BHLH" evidence="3">
    <location>
        <begin position="64"/>
        <end position="117"/>
    </location>
</feature>
<feature type="compositionally biased region" description="Polar residues" evidence="1">
    <location>
        <begin position="1161"/>
        <end position="1177"/>
    </location>
</feature>
<dbReference type="GO" id="GO:0003713">
    <property type="term" value="F:transcription coactivator activity"/>
    <property type="evidence" value="ECO:0007669"/>
    <property type="project" value="InterPro"/>
</dbReference>
<dbReference type="PROSITE" id="PS50888">
    <property type="entry name" value="BHLH"/>
    <property type="match status" value="1"/>
</dbReference>
<dbReference type="OrthoDB" id="10035882at2759"/>
<evidence type="ECO:0000259" key="2">
    <source>
        <dbReference type="PROSITE" id="PS50112"/>
    </source>
</evidence>
<feature type="compositionally biased region" description="Polar residues" evidence="1">
    <location>
        <begin position="635"/>
        <end position="663"/>
    </location>
</feature>
<feature type="region of interest" description="Disordered" evidence="1">
    <location>
        <begin position="750"/>
        <end position="791"/>
    </location>
</feature>
<evidence type="ECO:0000313" key="5">
    <source>
        <dbReference type="Proteomes" id="UP000002358"/>
    </source>
</evidence>
<dbReference type="SUPFAM" id="SSF55785">
    <property type="entry name" value="PYP-like sensor domain (PAS domain)"/>
    <property type="match status" value="2"/>
</dbReference>
<keyword evidence="5" id="KW-1185">Reference proteome</keyword>
<feature type="domain" description="PAS" evidence="2">
    <location>
        <begin position="150"/>
        <end position="200"/>
    </location>
</feature>
<dbReference type="InterPro" id="IPR036638">
    <property type="entry name" value="HLH_DNA-bd_sf"/>
</dbReference>
<feature type="compositionally biased region" description="Basic and acidic residues" evidence="1">
    <location>
        <begin position="1614"/>
        <end position="1623"/>
    </location>
</feature>
<evidence type="ECO:0000256" key="1">
    <source>
        <dbReference type="SAM" id="MobiDB-lite"/>
    </source>
</evidence>
<evidence type="ECO:0000259" key="3">
    <source>
        <dbReference type="PROSITE" id="PS50888"/>
    </source>
</evidence>
<feature type="compositionally biased region" description="Polar residues" evidence="1">
    <location>
        <begin position="1316"/>
        <end position="1333"/>
    </location>
</feature>
<feature type="region of interest" description="Disordered" evidence="1">
    <location>
        <begin position="889"/>
        <end position="911"/>
    </location>
</feature>
<feature type="compositionally biased region" description="Polar residues" evidence="1">
    <location>
        <begin position="1601"/>
        <end position="1613"/>
    </location>
</feature>
<feature type="compositionally biased region" description="Polar residues" evidence="1">
    <location>
        <begin position="1274"/>
        <end position="1299"/>
    </location>
</feature>
<organism evidence="4 5">
    <name type="scientific">Nasonia vitripennis</name>
    <name type="common">Parasitic wasp</name>
    <dbReference type="NCBI Taxonomy" id="7425"/>
    <lineage>
        <taxon>Eukaryota</taxon>
        <taxon>Metazoa</taxon>
        <taxon>Ecdysozoa</taxon>
        <taxon>Arthropoda</taxon>
        <taxon>Hexapoda</taxon>
        <taxon>Insecta</taxon>
        <taxon>Pterygota</taxon>
        <taxon>Neoptera</taxon>
        <taxon>Endopterygota</taxon>
        <taxon>Hymenoptera</taxon>
        <taxon>Apocrita</taxon>
        <taxon>Proctotrupomorpha</taxon>
        <taxon>Chalcidoidea</taxon>
        <taxon>Pteromalidae</taxon>
        <taxon>Pteromalinae</taxon>
        <taxon>Nasonia</taxon>
    </lineage>
</organism>
<feature type="compositionally biased region" description="Polar residues" evidence="1">
    <location>
        <begin position="1361"/>
        <end position="1373"/>
    </location>
</feature>
<dbReference type="InterPro" id="IPR017426">
    <property type="entry name" value="Nuclear_rcpt_coactivator"/>
</dbReference>
<dbReference type="Gene3D" id="3.30.450.20">
    <property type="entry name" value="PAS domain"/>
    <property type="match status" value="2"/>
</dbReference>
<reference evidence="4" key="1">
    <citation type="submission" date="2021-01" db="UniProtKB">
        <authorList>
            <consortium name="EnsemblMetazoa"/>
        </authorList>
    </citation>
    <scope>IDENTIFICATION</scope>
</reference>
<feature type="compositionally biased region" description="Polar residues" evidence="1">
    <location>
        <begin position="1247"/>
        <end position="1267"/>
    </location>
</feature>
<dbReference type="Proteomes" id="UP000002358">
    <property type="component" value="Chromosome 2"/>
</dbReference>
<feature type="compositionally biased region" description="Polar residues" evidence="1">
    <location>
        <begin position="1405"/>
        <end position="1422"/>
    </location>
</feature>